<comment type="caution">
    <text evidence="1">The sequence shown here is derived from an EMBL/GenBank/DDBJ whole genome shotgun (WGS) entry which is preliminary data.</text>
</comment>
<protein>
    <submittedName>
        <fullName evidence="1">Uncharacterized protein</fullName>
    </submittedName>
</protein>
<evidence type="ECO:0000313" key="1">
    <source>
        <dbReference type="EMBL" id="PJF18285.1"/>
    </source>
</evidence>
<dbReference type="GO" id="GO:0005759">
    <property type="term" value="C:mitochondrial matrix"/>
    <property type="evidence" value="ECO:0007669"/>
    <property type="project" value="InterPro"/>
</dbReference>
<accession>A0A2H9TKM0</accession>
<dbReference type="SUPFAM" id="SSF54529">
    <property type="entry name" value="Mitochondrial glycoprotein MAM33-like"/>
    <property type="match status" value="1"/>
</dbReference>
<dbReference type="Proteomes" id="UP000240830">
    <property type="component" value="Unassembled WGS sequence"/>
</dbReference>
<dbReference type="InterPro" id="IPR036561">
    <property type="entry name" value="MAM33_sf"/>
</dbReference>
<organism evidence="1 2">
    <name type="scientific">Paramicrosporidium saccamoebae</name>
    <dbReference type="NCBI Taxonomy" id="1246581"/>
    <lineage>
        <taxon>Eukaryota</taxon>
        <taxon>Fungi</taxon>
        <taxon>Fungi incertae sedis</taxon>
        <taxon>Cryptomycota</taxon>
        <taxon>Cryptomycota incertae sedis</taxon>
        <taxon>Paramicrosporidium</taxon>
    </lineage>
</organism>
<dbReference type="InterPro" id="IPR003428">
    <property type="entry name" value="MAM33"/>
</dbReference>
<keyword evidence="2" id="KW-1185">Reference proteome</keyword>
<sequence>MGSTMEEGTMIHKVYGSAGSTRSGTLLHAYDDATTSMTPGDYSTTEATTILNVTECKFISGDIVSCLDLFDYSYGQVVLLTFIRLLKSETYEFVRFKAPGGIDAATIEARKSDKWIVTASIRCRERSDLPASEADLLRLASYLDDIVKLSIVDRRHFQCNAIVSRAAHFCLRATCKQCMTRLAATALRTMATKPARQDSSTTSRDANNVEEMDISRLAKPLEQEIGHQTRLIKEEQLTLERVLEDYSRLIRENDISTGDVKMIIPREGYKYTLQFDPSEVAESVNASPMAEEALDEEAEAEVEEMDEEDYGEEKMPFNVSIEIARDGMDKTLELNAEVTPSVEGDLYDLYIMDLAVNKKDDTGAYAGPSYDSLDDEVREQFDQLITKNFRKFIPLVADYSRAKEAHLYNEWLQDVKAIVAA</sequence>
<dbReference type="Gene3D" id="2.40.320.10">
    <property type="entry name" value="Hypothetical Protein Pfu-838710-001"/>
    <property type="match status" value="1"/>
</dbReference>
<evidence type="ECO:0000313" key="2">
    <source>
        <dbReference type="Proteomes" id="UP000240830"/>
    </source>
</evidence>
<dbReference type="STRING" id="1246581.A0A2H9TKM0"/>
<proteinExistence type="predicted"/>
<dbReference type="Pfam" id="PF02330">
    <property type="entry name" value="MAM33"/>
    <property type="match status" value="1"/>
</dbReference>
<dbReference type="EMBL" id="MTSL01000133">
    <property type="protein sequence ID" value="PJF18285.1"/>
    <property type="molecule type" value="Genomic_DNA"/>
</dbReference>
<reference evidence="1 2" key="1">
    <citation type="submission" date="2016-10" db="EMBL/GenBank/DDBJ databases">
        <title>The genome of Paramicrosporidium saccamoebae is the missing link in understanding Cryptomycota and Microsporidia evolution.</title>
        <authorList>
            <person name="Quandt C.A."/>
            <person name="Beaudet D."/>
            <person name="Corsaro D."/>
            <person name="Michel R."/>
            <person name="Corradi N."/>
            <person name="James T."/>
        </authorList>
    </citation>
    <scope>NUCLEOTIDE SEQUENCE [LARGE SCALE GENOMIC DNA]</scope>
    <source>
        <strain evidence="1 2">KSL3</strain>
    </source>
</reference>
<gene>
    <name evidence="1" type="ORF">PSACC_01900</name>
</gene>
<dbReference type="Gene3D" id="3.10.280.10">
    <property type="entry name" value="Mitochondrial glycoprotein"/>
    <property type="match status" value="1"/>
</dbReference>
<name>A0A2H9TKM0_9FUNG</name>
<dbReference type="AlphaFoldDB" id="A0A2H9TKM0"/>
<dbReference type="OrthoDB" id="278212at2759"/>